<comment type="caution">
    <text evidence="3">The sequence shown here is derived from an EMBL/GenBank/DDBJ whole genome shotgun (WGS) entry which is preliminary data.</text>
</comment>
<evidence type="ECO:0000256" key="1">
    <source>
        <dbReference type="SAM" id="MobiDB-lite"/>
    </source>
</evidence>
<dbReference type="AlphaFoldDB" id="A0AAE8SQE7"/>
<evidence type="ECO:0000313" key="3">
    <source>
        <dbReference type="EMBL" id="SPN96538.1"/>
    </source>
</evidence>
<gene>
    <name evidence="3" type="ORF">DNG_00063</name>
</gene>
<reference evidence="3" key="1">
    <citation type="submission" date="2018-03" db="EMBL/GenBank/DDBJ databases">
        <authorList>
            <person name="Guldener U."/>
        </authorList>
    </citation>
    <scope>NUCLEOTIDE SEQUENCE</scope>
</reference>
<dbReference type="PANTHER" id="PTHR33112:SF16">
    <property type="entry name" value="HETEROKARYON INCOMPATIBILITY DOMAIN-CONTAINING PROTEIN"/>
    <property type="match status" value="1"/>
</dbReference>
<accession>A0AAE8SQE7</accession>
<proteinExistence type="predicted"/>
<dbReference type="EMBL" id="ONZQ02000001">
    <property type="protein sequence ID" value="SPN96538.1"/>
    <property type="molecule type" value="Genomic_DNA"/>
</dbReference>
<evidence type="ECO:0000259" key="2">
    <source>
        <dbReference type="Pfam" id="PF06985"/>
    </source>
</evidence>
<dbReference type="PANTHER" id="PTHR33112">
    <property type="entry name" value="DOMAIN PROTEIN, PUTATIVE-RELATED"/>
    <property type="match status" value="1"/>
</dbReference>
<organism evidence="3 4">
    <name type="scientific">Cephalotrichum gorgonifer</name>
    <dbReference type="NCBI Taxonomy" id="2041049"/>
    <lineage>
        <taxon>Eukaryota</taxon>
        <taxon>Fungi</taxon>
        <taxon>Dikarya</taxon>
        <taxon>Ascomycota</taxon>
        <taxon>Pezizomycotina</taxon>
        <taxon>Sordariomycetes</taxon>
        <taxon>Hypocreomycetidae</taxon>
        <taxon>Microascales</taxon>
        <taxon>Microascaceae</taxon>
        <taxon>Cephalotrichum</taxon>
    </lineage>
</organism>
<sequence length="950" mass="103682">MSALRVRTPCQDRLGSDDIFHLLVTDDDPAANFVPGRRESKDLSPKTVGIIQEWIQTSRAKDGMSDSPNLPRRVLRVGSSESDPVCLYEPESAERGEYAALSYCWGRGSQQITTTRANHAAHTAALPSSLPRTIADAVSVCRKIGLPYLWVDALCIIQDDTDDKLTQISRMGIIYKNATVTVLAACAAGVNEGFLATQTPEIDGDTEPLWLPIYRGPSEVPGRAFIRMQDGEDGRVYASEEPLFWRAWTFQELLLAPRALVFDSRQIVFKTAGGAFRSVAETHLDFQMECLDFPPAIHAAEGTPEAHDGSQCRIWSTVIHEYSGRDLTFFGDRLPALAGIVSELARVWDDVYVAGLWRRCLVRHLAWVRRFPWPERALFQELGGDGRVGAPSWSWATVPYAVQVMDLIQPDAQLVSYEVIPKFPEKAPLGEVSRASITLNAYVWSLPEVQATFDLKSPQSSMEGLPGVALDFSLPSPGLHIATSGTRRNGAAATVIPAIESMDMIRDLSSVPFELGCPISPFLDLDLGPDAGIPSHSLELNDGTNHNSAHPPLDEDDTLPSAAFIGGQPDAALATLSDSVIGNLDPCLVTTAGPNDFLQPASGPPASELGEWQSLGGSATHLYGADTPNAADVDGLSLVPVPSRTISTLDQSSGRRLSTGCRRFILSILRTYPRMMARPDNLPPFIHPRGCGLHFDSRDARGADSRASEPVAFAPLKPLAACHGIARIFASRGPNTSEFLWRTIESEHRLIVDEMHGYSRGEVLAAIQSIAVYTIMRVIESGRGYFIANRDLLKTMKKLGHRFGQLCPGPTSPPHKRHSRPYSWEQWMLEETRRRISIVCFIVALIVGSEGSPSIANPFRLPLPSGRALWEARSAWEWETEYDAWWGQSEGIADRLETVGDLSIAQLRRGGGDGWGMPGDFGGVGDDALDSWHAGVDGLGMLLTAVIADV</sequence>
<protein>
    <recommendedName>
        <fullName evidence="2">Heterokaryon incompatibility domain-containing protein</fullName>
    </recommendedName>
</protein>
<evidence type="ECO:0000313" key="4">
    <source>
        <dbReference type="Proteomes" id="UP001187682"/>
    </source>
</evidence>
<feature type="region of interest" description="Disordered" evidence="1">
    <location>
        <begin position="534"/>
        <end position="560"/>
    </location>
</feature>
<dbReference type="Pfam" id="PF06985">
    <property type="entry name" value="HET"/>
    <property type="match status" value="1"/>
</dbReference>
<keyword evidence="4" id="KW-1185">Reference proteome</keyword>
<feature type="domain" description="Heterokaryon incompatibility" evidence="2">
    <location>
        <begin position="98"/>
        <end position="252"/>
    </location>
</feature>
<name>A0AAE8SQE7_9PEZI</name>
<dbReference type="InterPro" id="IPR010730">
    <property type="entry name" value="HET"/>
</dbReference>
<dbReference type="Proteomes" id="UP001187682">
    <property type="component" value="Unassembled WGS sequence"/>
</dbReference>